<proteinExistence type="predicted"/>
<gene>
    <name evidence="2" type="ORF">FSB76_14240</name>
</gene>
<dbReference type="InterPro" id="IPR052559">
    <property type="entry name" value="V-haloperoxidase"/>
</dbReference>
<dbReference type="AlphaFoldDB" id="A0A5B8W255"/>
<dbReference type="EMBL" id="CP042437">
    <property type="protein sequence ID" value="QEC77045.1"/>
    <property type="molecule type" value="Genomic_DNA"/>
</dbReference>
<dbReference type="Proteomes" id="UP000321362">
    <property type="component" value="Chromosome"/>
</dbReference>
<protein>
    <submittedName>
        <fullName evidence="2">Vanadium-dependent haloperoxidase</fullName>
    </submittedName>
</protein>
<keyword evidence="2" id="KW-0560">Oxidoreductase</keyword>
<dbReference type="KEGG" id="mgk:FSB76_14240"/>
<dbReference type="InterPro" id="IPR036938">
    <property type="entry name" value="PAP2/HPO_sf"/>
</dbReference>
<dbReference type="RefSeq" id="WP_147054396.1">
    <property type="nucleotide sequence ID" value="NZ_CP042437.1"/>
</dbReference>
<dbReference type="OrthoDB" id="9780455at2"/>
<dbReference type="GO" id="GO:0004601">
    <property type="term" value="F:peroxidase activity"/>
    <property type="evidence" value="ECO:0007669"/>
    <property type="project" value="UniProtKB-KW"/>
</dbReference>
<reference evidence="2 3" key="1">
    <citation type="journal article" date="2013" name="J. Microbiol.">
        <title>Mucilaginibacter ginsenosidivorax sp. nov., with ginsenoside converting activity isolated from sediment.</title>
        <authorList>
            <person name="Kim J.K."/>
            <person name="Choi T.E."/>
            <person name="Liu Q.M."/>
            <person name="Park H.Y."/>
            <person name="Yi T.H."/>
            <person name="Yoon M.H."/>
            <person name="Kim S.C."/>
            <person name="Im W.T."/>
        </authorList>
    </citation>
    <scope>NUCLEOTIDE SEQUENCE [LARGE SCALE GENOMIC DNA]</scope>
    <source>
        <strain evidence="2 3">KHI28</strain>
    </source>
</reference>
<dbReference type="PANTHER" id="PTHR34599">
    <property type="entry name" value="PEROXIDASE-RELATED"/>
    <property type="match status" value="1"/>
</dbReference>
<dbReference type="PANTHER" id="PTHR34599:SF2">
    <property type="entry name" value="TRAF-TYPE DOMAIN-CONTAINING PROTEIN"/>
    <property type="match status" value="1"/>
</dbReference>
<evidence type="ECO:0000313" key="3">
    <source>
        <dbReference type="Proteomes" id="UP000321362"/>
    </source>
</evidence>
<keyword evidence="2" id="KW-0575">Peroxidase</keyword>
<sequence length="441" mass="49275">MRSFLFCIAGGLFLLSSCKKPEYQKVMHDPELYRVTVKKLNDIVLENNFPPVTASRNYVYANIAAYQVIAAGDPAHFRSLSGQIKHLPPTPKPSKDTTVDYQFASLLAFCFVGNAVTFPEGSMDQYVDGLKQKAKDAGMPDDLFEGSVNYANKVAKSIMKWSKGDNYLKTRSASKYTVKQQDGRWIPTPPMYAQALEAHWGEIRPMVLDSASQLIPPDPPAFDVKNKNGRFYLQALEVKNIVDSLTTEQKHQADFWDDNAFKLNVVGHASFATKKFSPGGHWMNITGTVTRAKKLDFNTTVSVYTETAIALFDGFINCWYLKYRSNYVRPETIITKYINADWRPYIQTPPFPEYSSGHAVISSAAAEVLTSKFGDNFAYTDSSEMEFGIAPLSFKSFREAAKSAAMSRVLGGIHFKNACIVGNKQGAEIGQLVVKKLQFKK</sequence>
<dbReference type="CDD" id="cd03398">
    <property type="entry name" value="PAP2_haloperoxidase"/>
    <property type="match status" value="1"/>
</dbReference>
<dbReference type="Pfam" id="PF01569">
    <property type="entry name" value="PAP2"/>
    <property type="match status" value="1"/>
</dbReference>
<dbReference type="PROSITE" id="PS51257">
    <property type="entry name" value="PROKAR_LIPOPROTEIN"/>
    <property type="match status" value="1"/>
</dbReference>
<evidence type="ECO:0000313" key="2">
    <source>
        <dbReference type="EMBL" id="QEC77045.1"/>
    </source>
</evidence>
<feature type="domain" description="Phosphatidic acid phosphatase type 2/haloperoxidase" evidence="1">
    <location>
        <begin position="313"/>
        <end position="435"/>
    </location>
</feature>
<name>A0A5B8W255_9SPHI</name>
<accession>A0A5B8W255</accession>
<keyword evidence="3" id="KW-1185">Reference proteome</keyword>
<organism evidence="2 3">
    <name type="scientific">Mucilaginibacter ginsenosidivorax</name>
    <dbReference type="NCBI Taxonomy" id="862126"/>
    <lineage>
        <taxon>Bacteria</taxon>
        <taxon>Pseudomonadati</taxon>
        <taxon>Bacteroidota</taxon>
        <taxon>Sphingobacteriia</taxon>
        <taxon>Sphingobacteriales</taxon>
        <taxon>Sphingobacteriaceae</taxon>
        <taxon>Mucilaginibacter</taxon>
    </lineage>
</organism>
<dbReference type="Gene3D" id="1.10.606.20">
    <property type="match status" value="1"/>
</dbReference>
<dbReference type="InterPro" id="IPR000326">
    <property type="entry name" value="PAP2/HPO"/>
</dbReference>
<evidence type="ECO:0000259" key="1">
    <source>
        <dbReference type="Pfam" id="PF01569"/>
    </source>
</evidence>
<dbReference type="SUPFAM" id="SSF48317">
    <property type="entry name" value="Acid phosphatase/Vanadium-dependent haloperoxidase"/>
    <property type="match status" value="1"/>
</dbReference>